<keyword evidence="1" id="KW-1133">Transmembrane helix</keyword>
<accession>W0JV07</accession>
<dbReference type="GeneID" id="25146533"/>
<evidence type="ECO:0000313" key="3">
    <source>
        <dbReference type="Proteomes" id="UP000019024"/>
    </source>
</evidence>
<feature type="transmembrane region" description="Helical" evidence="1">
    <location>
        <begin position="15"/>
        <end position="36"/>
    </location>
</feature>
<dbReference type="HOGENOM" id="CLU_1965482_0_0_2"/>
<feature type="transmembrane region" description="Helical" evidence="1">
    <location>
        <begin position="101"/>
        <end position="123"/>
    </location>
</feature>
<dbReference type="RefSeq" id="WP_049953870.1">
    <property type="nucleotide sequence ID" value="NZ_CP007055.1"/>
</dbReference>
<keyword evidence="1" id="KW-0472">Membrane</keyword>
<feature type="transmembrane region" description="Helical" evidence="1">
    <location>
        <begin position="72"/>
        <end position="95"/>
    </location>
</feature>
<keyword evidence="1" id="KW-0812">Transmembrane</keyword>
<evidence type="ECO:0000256" key="1">
    <source>
        <dbReference type="SAM" id="Phobius"/>
    </source>
</evidence>
<protein>
    <submittedName>
        <fullName evidence="2">Uncharacterized protein</fullName>
    </submittedName>
</protein>
<dbReference type="AlphaFoldDB" id="W0JV07"/>
<dbReference type="EMBL" id="CP007055">
    <property type="protein sequence ID" value="AHG01187.1"/>
    <property type="molecule type" value="Genomic_DNA"/>
</dbReference>
<dbReference type="Proteomes" id="UP000019024">
    <property type="component" value="Chromosome"/>
</dbReference>
<feature type="transmembrane region" description="Helical" evidence="1">
    <location>
        <begin position="42"/>
        <end position="60"/>
    </location>
</feature>
<proteinExistence type="predicted"/>
<keyword evidence="3" id="KW-1185">Reference proteome</keyword>
<name>W0JV07_9EURY</name>
<organism evidence="2 3">
    <name type="scientific">Halostagnicola larsenii XH-48</name>
    <dbReference type="NCBI Taxonomy" id="797299"/>
    <lineage>
        <taxon>Archaea</taxon>
        <taxon>Methanobacteriati</taxon>
        <taxon>Methanobacteriota</taxon>
        <taxon>Stenosarchaea group</taxon>
        <taxon>Halobacteria</taxon>
        <taxon>Halobacteriales</taxon>
        <taxon>Natrialbaceae</taxon>
        <taxon>Halostagnicola</taxon>
    </lineage>
</organism>
<dbReference type="eggNOG" id="ENOG502N5IT">
    <property type="taxonomic scope" value="Archaea"/>
</dbReference>
<dbReference type="OrthoDB" id="202238at2157"/>
<reference evidence="2 3" key="1">
    <citation type="submission" date="2014-01" db="EMBL/GenBank/DDBJ databases">
        <authorList>
            <consortium name="DOE Joint Genome Institute"/>
            <person name="Anderson I."/>
            <person name="Huntemann M."/>
            <person name="Han J."/>
            <person name="Chen A."/>
            <person name="Kyrpides N."/>
            <person name="Mavromatis K."/>
            <person name="Markowitz V."/>
            <person name="Palaniappan K."/>
            <person name="Ivanova N."/>
            <person name="Schaumberg A."/>
            <person name="Pati A."/>
            <person name="Liolios K."/>
            <person name="Nordberg H.P."/>
            <person name="Cantor M.N."/>
            <person name="Hua S.X."/>
            <person name="Woyke T."/>
        </authorList>
    </citation>
    <scope>NUCLEOTIDE SEQUENCE [LARGE SCALE GENOMIC DNA]</scope>
    <source>
        <strain evidence="2 3">XH-48</strain>
    </source>
</reference>
<sequence>MNESRSLPERLTDDLTADLSVSIAAVAIALVAFFLAPVGESVGNRFLLICTLGIFIPYAYGEYWPVEYSPTYAVVWTIAAGLVTSGLFIGVFAVAQSVLSSTAAGVVAFVATVCVQYGIAMVFPRVR</sequence>
<gene>
    <name evidence="2" type="ORF">HALLA_19260</name>
</gene>
<dbReference type="STRING" id="797299.HALLA_19260"/>
<dbReference type="KEGG" id="hlr:HALLA_19260"/>
<evidence type="ECO:0000313" key="2">
    <source>
        <dbReference type="EMBL" id="AHG01187.1"/>
    </source>
</evidence>